<evidence type="ECO:0000256" key="6">
    <source>
        <dbReference type="ARBA" id="ARBA00023264"/>
    </source>
</evidence>
<dbReference type="Gene3D" id="3.50.50.60">
    <property type="entry name" value="FAD/NAD(P)-binding domain"/>
    <property type="match status" value="1"/>
</dbReference>
<proteinExistence type="predicted"/>
<dbReference type="InterPro" id="IPR036188">
    <property type="entry name" value="FAD/NAD-bd_sf"/>
</dbReference>
<feature type="domain" description="Digeranylgeranylglycerophospholipid reductase catalytic" evidence="7">
    <location>
        <begin position="2"/>
        <end position="63"/>
    </location>
</feature>
<organism evidence="8">
    <name type="scientific">marine sediment metagenome</name>
    <dbReference type="NCBI Taxonomy" id="412755"/>
    <lineage>
        <taxon>unclassified sequences</taxon>
        <taxon>metagenomes</taxon>
        <taxon>ecological metagenomes</taxon>
    </lineage>
</organism>
<dbReference type="EMBL" id="BARS01031678">
    <property type="protein sequence ID" value="GAG20859.1"/>
    <property type="molecule type" value="Genomic_DNA"/>
</dbReference>
<keyword evidence="6" id="KW-1208">Phospholipid metabolism</keyword>
<reference evidence="8" key="1">
    <citation type="journal article" date="2014" name="Front. Microbiol.">
        <title>High frequency of phylogenetically diverse reductive dehalogenase-homologous genes in deep subseafloor sedimentary metagenomes.</title>
        <authorList>
            <person name="Kawai M."/>
            <person name="Futagami T."/>
            <person name="Toyoda A."/>
            <person name="Takaki Y."/>
            <person name="Nishi S."/>
            <person name="Hori S."/>
            <person name="Arai W."/>
            <person name="Tsubouchi T."/>
            <person name="Morono Y."/>
            <person name="Uchiyama I."/>
            <person name="Ito T."/>
            <person name="Fujiyama A."/>
            <person name="Inagaki F."/>
            <person name="Takami H."/>
        </authorList>
    </citation>
    <scope>NUCLEOTIDE SEQUENCE</scope>
    <source>
        <strain evidence="8">Expedition CK06-06</strain>
    </source>
</reference>
<keyword evidence="1" id="KW-0444">Lipid biosynthesis</keyword>
<keyword evidence="3" id="KW-0560">Oxidoreductase</keyword>
<dbReference type="GO" id="GO:0016491">
    <property type="term" value="F:oxidoreductase activity"/>
    <property type="evidence" value="ECO:0007669"/>
    <property type="project" value="UniProtKB-KW"/>
</dbReference>
<evidence type="ECO:0000259" key="7">
    <source>
        <dbReference type="Pfam" id="PF22578"/>
    </source>
</evidence>
<evidence type="ECO:0000256" key="1">
    <source>
        <dbReference type="ARBA" id="ARBA00022516"/>
    </source>
</evidence>
<evidence type="ECO:0000256" key="3">
    <source>
        <dbReference type="ARBA" id="ARBA00023002"/>
    </source>
</evidence>
<evidence type="ECO:0000313" key="8">
    <source>
        <dbReference type="EMBL" id="GAG20859.1"/>
    </source>
</evidence>
<accession>X0VR20</accession>
<sequence>PCQFYFGREVAPGGYLWVFPKDAHHANIGIGISGNYSREKPAKYYLEKFMCKHFPHAEWSRVVAGGVPCNPPLKRLTKGNVMLAGDAGHQVNPLTGSGIANALQAGKLAGETAGEALHSSDLIEFSLQMYTKRWYRARGRHHKSNMRLKNAVIKLDDDKLNELARLMHKIPRSEWSFLKIFLFAMRNSPDLIIDCIKVLRKF</sequence>
<dbReference type="InterPro" id="IPR050407">
    <property type="entry name" value="Geranylgeranyl_reductase"/>
</dbReference>
<dbReference type="AlphaFoldDB" id="X0VR20"/>
<dbReference type="PANTHER" id="PTHR42685:SF18">
    <property type="entry name" value="DIGERANYLGERANYLGLYCEROPHOSPHOLIPID REDUCTASE"/>
    <property type="match status" value="1"/>
</dbReference>
<dbReference type="GO" id="GO:0008654">
    <property type="term" value="P:phospholipid biosynthetic process"/>
    <property type="evidence" value="ECO:0007669"/>
    <property type="project" value="UniProtKB-KW"/>
</dbReference>
<keyword evidence="4" id="KW-0443">Lipid metabolism</keyword>
<dbReference type="PANTHER" id="PTHR42685">
    <property type="entry name" value="GERANYLGERANYL DIPHOSPHATE REDUCTASE"/>
    <property type="match status" value="1"/>
</dbReference>
<keyword evidence="2" id="KW-0285">Flavoprotein</keyword>
<evidence type="ECO:0000256" key="5">
    <source>
        <dbReference type="ARBA" id="ARBA00023209"/>
    </source>
</evidence>
<gene>
    <name evidence="8" type="ORF">S01H1_49266</name>
</gene>
<dbReference type="InterPro" id="IPR054715">
    <property type="entry name" value="GGR_cat"/>
</dbReference>
<protein>
    <recommendedName>
        <fullName evidence="7">Digeranylgeranylglycerophospholipid reductase catalytic domain-containing protein</fullName>
    </recommendedName>
</protein>
<dbReference type="Pfam" id="PF22578">
    <property type="entry name" value="GGR_cat"/>
    <property type="match status" value="1"/>
</dbReference>
<name>X0VR20_9ZZZZ</name>
<comment type="caution">
    <text evidence="8">The sequence shown here is derived from an EMBL/GenBank/DDBJ whole genome shotgun (WGS) entry which is preliminary data.</text>
</comment>
<keyword evidence="5" id="KW-0594">Phospholipid biosynthesis</keyword>
<feature type="non-terminal residue" evidence="8">
    <location>
        <position position="1"/>
    </location>
</feature>
<evidence type="ECO:0000256" key="4">
    <source>
        <dbReference type="ARBA" id="ARBA00023098"/>
    </source>
</evidence>
<dbReference type="SUPFAM" id="SSF51905">
    <property type="entry name" value="FAD/NAD(P)-binding domain"/>
    <property type="match status" value="1"/>
</dbReference>
<evidence type="ECO:0000256" key="2">
    <source>
        <dbReference type="ARBA" id="ARBA00022630"/>
    </source>
</evidence>